<dbReference type="KEGG" id="lcre:Pla8534_42220"/>
<dbReference type="EMBL" id="CP036433">
    <property type="protein sequence ID" value="QDU96402.1"/>
    <property type="molecule type" value="Genomic_DNA"/>
</dbReference>
<feature type="transmembrane region" description="Helical" evidence="6">
    <location>
        <begin position="12"/>
        <end position="35"/>
    </location>
</feature>
<keyword evidence="8" id="KW-1185">Reference proteome</keyword>
<keyword evidence="2" id="KW-1003">Cell membrane</keyword>
<feature type="transmembrane region" description="Helical" evidence="6">
    <location>
        <begin position="212"/>
        <end position="230"/>
    </location>
</feature>
<feature type="transmembrane region" description="Helical" evidence="6">
    <location>
        <begin position="55"/>
        <end position="74"/>
    </location>
</feature>
<protein>
    <recommendedName>
        <fullName evidence="9">Flippase-like domain-containing protein</fullName>
    </recommendedName>
</protein>
<evidence type="ECO:0000313" key="7">
    <source>
        <dbReference type="EMBL" id="QDU96402.1"/>
    </source>
</evidence>
<keyword evidence="3 6" id="KW-0812">Transmembrane</keyword>
<dbReference type="Pfam" id="PF03706">
    <property type="entry name" value="LPG_synthase_TM"/>
    <property type="match status" value="1"/>
</dbReference>
<keyword evidence="4 6" id="KW-1133">Transmembrane helix</keyword>
<organism evidence="7 8">
    <name type="scientific">Lignipirellula cremea</name>
    <dbReference type="NCBI Taxonomy" id="2528010"/>
    <lineage>
        <taxon>Bacteria</taxon>
        <taxon>Pseudomonadati</taxon>
        <taxon>Planctomycetota</taxon>
        <taxon>Planctomycetia</taxon>
        <taxon>Pirellulales</taxon>
        <taxon>Pirellulaceae</taxon>
        <taxon>Lignipirellula</taxon>
    </lineage>
</organism>
<reference evidence="7 8" key="1">
    <citation type="submission" date="2019-02" db="EMBL/GenBank/DDBJ databases">
        <title>Deep-cultivation of Planctomycetes and their phenomic and genomic characterization uncovers novel biology.</title>
        <authorList>
            <person name="Wiegand S."/>
            <person name="Jogler M."/>
            <person name="Boedeker C."/>
            <person name="Pinto D."/>
            <person name="Vollmers J."/>
            <person name="Rivas-Marin E."/>
            <person name="Kohn T."/>
            <person name="Peeters S.H."/>
            <person name="Heuer A."/>
            <person name="Rast P."/>
            <person name="Oberbeckmann S."/>
            <person name="Bunk B."/>
            <person name="Jeske O."/>
            <person name="Meyerdierks A."/>
            <person name="Storesund J.E."/>
            <person name="Kallscheuer N."/>
            <person name="Luecker S."/>
            <person name="Lage O.M."/>
            <person name="Pohl T."/>
            <person name="Merkel B.J."/>
            <person name="Hornburger P."/>
            <person name="Mueller R.-W."/>
            <person name="Bruemmer F."/>
            <person name="Labrenz M."/>
            <person name="Spormann A.M."/>
            <person name="Op den Camp H."/>
            <person name="Overmann J."/>
            <person name="Amann R."/>
            <person name="Jetten M.S.M."/>
            <person name="Mascher T."/>
            <person name="Medema M.H."/>
            <person name="Devos D.P."/>
            <person name="Kaster A.-K."/>
            <person name="Ovreas L."/>
            <person name="Rohde M."/>
            <person name="Galperin M.Y."/>
            <person name="Jogler C."/>
        </authorList>
    </citation>
    <scope>NUCLEOTIDE SEQUENCE [LARGE SCALE GENOMIC DNA]</scope>
    <source>
        <strain evidence="7 8">Pla85_3_4</strain>
    </source>
</reference>
<evidence type="ECO:0000256" key="3">
    <source>
        <dbReference type="ARBA" id="ARBA00022692"/>
    </source>
</evidence>
<evidence type="ECO:0000256" key="4">
    <source>
        <dbReference type="ARBA" id="ARBA00022989"/>
    </source>
</evidence>
<feature type="transmembrane region" description="Helical" evidence="6">
    <location>
        <begin position="242"/>
        <end position="263"/>
    </location>
</feature>
<evidence type="ECO:0000256" key="2">
    <source>
        <dbReference type="ARBA" id="ARBA00022475"/>
    </source>
</evidence>
<name>A0A518DX58_9BACT</name>
<gene>
    <name evidence="7" type="ORF">Pla8534_42220</name>
</gene>
<feature type="transmembrane region" description="Helical" evidence="6">
    <location>
        <begin position="275"/>
        <end position="297"/>
    </location>
</feature>
<feature type="transmembrane region" description="Helical" evidence="6">
    <location>
        <begin position="125"/>
        <end position="154"/>
    </location>
</feature>
<dbReference type="RefSeq" id="WP_197442425.1">
    <property type="nucleotide sequence ID" value="NZ_CP036433.1"/>
</dbReference>
<dbReference type="InterPro" id="IPR022791">
    <property type="entry name" value="L-PG_synthase/AglD"/>
</dbReference>
<dbReference type="AlphaFoldDB" id="A0A518DX58"/>
<evidence type="ECO:0000256" key="5">
    <source>
        <dbReference type="ARBA" id="ARBA00023136"/>
    </source>
</evidence>
<dbReference type="GO" id="GO:0005886">
    <property type="term" value="C:plasma membrane"/>
    <property type="evidence" value="ECO:0007669"/>
    <property type="project" value="UniProtKB-SubCell"/>
</dbReference>
<evidence type="ECO:0000256" key="1">
    <source>
        <dbReference type="ARBA" id="ARBA00004651"/>
    </source>
</evidence>
<sequence length="332" mass="35547">MAADSTPFLWKRWAVFAAKLVILLVVAVGIGRAVWVSLDQFREQKISLADIHWGWFAACGSLYLLGMAPACFFWHRTLWAMGQRPAFWESLRAFYLSQLGKYVPGKAMVVVLRSAAIASDRVDPVVAAVSVFVETLTMMAAGALVATAILAGIFHEHTGLMLIALGLMALAGVPTAPPIFKRVVKLLRVKKANPKIDEALDGITWRLMLEGWLIDGAGWCVMGLSLWTALRATPGLDLSQLYTVESLLLVIASMALATVAGFLSLIPGGFGVRDLVVVTLIGVQFGSVAAIVSAVLMRLASLLAEVGVSGLLYLIRPPTPVESSTASQAEVS</sequence>
<evidence type="ECO:0008006" key="9">
    <source>
        <dbReference type="Google" id="ProtNLM"/>
    </source>
</evidence>
<comment type="subcellular location">
    <subcellularLocation>
        <location evidence="1">Cell membrane</location>
        <topology evidence="1">Multi-pass membrane protein</topology>
    </subcellularLocation>
</comment>
<dbReference type="Proteomes" id="UP000317648">
    <property type="component" value="Chromosome"/>
</dbReference>
<keyword evidence="5 6" id="KW-0472">Membrane</keyword>
<feature type="transmembrane region" description="Helical" evidence="6">
    <location>
        <begin position="160"/>
        <end position="180"/>
    </location>
</feature>
<accession>A0A518DX58</accession>
<evidence type="ECO:0000313" key="8">
    <source>
        <dbReference type="Proteomes" id="UP000317648"/>
    </source>
</evidence>
<proteinExistence type="predicted"/>
<evidence type="ECO:0000256" key="6">
    <source>
        <dbReference type="SAM" id="Phobius"/>
    </source>
</evidence>